<dbReference type="Gene3D" id="1.10.600.10">
    <property type="entry name" value="Farnesyl Diphosphate Synthase"/>
    <property type="match status" value="1"/>
</dbReference>
<dbReference type="InterPro" id="IPR033904">
    <property type="entry name" value="Trans_IPPS_HH"/>
</dbReference>
<evidence type="ECO:0000313" key="1">
    <source>
        <dbReference type="EMBL" id="MFC4299810.1"/>
    </source>
</evidence>
<dbReference type="EMBL" id="JBHSDY010000011">
    <property type="protein sequence ID" value="MFC4299810.1"/>
    <property type="molecule type" value="Genomic_DNA"/>
</dbReference>
<accession>A0ABV8S4B2</accession>
<dbReference type="SFLD" id="SFLDG01212">
    <property type="entry name" value="Phytoene_synthase_like"/>
    <property type="match status" value="1"/>
</dbReference>
<dbReference type="GO" id="GO:0051996">
    <property type="term" value="F:squalene synthase [NAD(P)H] activity"/>
    <property type="evidence" value="ECO:0007669"/>
    <property type="project" value="UniProtKB-EC"/>
</dbReference>
<dbReference type="PANTHER" id="PTHR31480">
    <property type="entry name" value="BIFUNCTIONAL LYCOPENE CYCLASE/PHYTOENE SYNTHASE"/>
    <property type="match status" value="1"/>
</dbReference>
<dbReference type="Proteomes" id="UP001595756">
    <property type="component" value="Unassembled WGS sequence"/>
</dbReference>
<dbReference type="NCBIfam" id="TIGR03464">
    <property type="entry name" value="HpnC"/>
    <property type="match status" value="1"/>
</dbReference>
<name>A0ABV8S4B2_9BURK</name>
<keyword evidence="1" id="KW-0808">Transferase</keyword>
<comment type="caution">
    <text evidence="1">The sequence shown here is derived from an EMBL/GenBank/DDBJ whole genome shotgun (WGS) entry which is preliminary data.</text>
</comment>
<gene>
    <name evidence="1" type="primary">hpnC</name>
    <name evidence="1" type="ORF">ACFO0J_17345</name>
</gene>
<protein>
    <submittedName>
        <fullName evidence="1">Squalene synthase HpnC</fullName>
        <ecNumber evidence="1">2.5.1.21</ecNumber>
    </submittedName>
</protein>
<dbReference type="InterPro" id="IPR017827">
    <property type="entry name" value="HSQ_synthase_HpnC"/>
</dbReference>
<sequence>MAVDHYENFPVASLLLPARLRPAVRDLYAFARGADDIADEGDAPAQVRRERLDAWRGAVRDLGAGRPIQAPLSANDRAIFARLGDTLVRHRLPVQPLLDLLSAFTQDLDVARYADEPALLDYCRRSANPVGRLMLHLFGHTDTADLAQSDAICTGLQRVNFCQDAALDHAKGRCYIPLDCLERHGLAPAGQDTLCADPAAAPSDAWRSVMREQASQARRALLAGAPLAWRLPGRIGLELRLVVHGGLRILEKLAADGYDPWRNRPILGRADAFLLCWRAFCTPRPRPDSVLPSHHDA</sequence>
<organism evidence="1 2">
    <name type="scientific">Castellaniella hirudinis</name>
    <dbReference type="NCBI Taxonomy" id="1144617"/>
    <lineage>
        <taxon>Bacteria</taxon>
        <taxon>Pseudomonadati</taxon>
        <taxon>Pseudomonadota</taxon>
        <taxon>Betaproteobacteria</taxon>
        <taxon>Burkholderiales</taxon>
        <taxon>Alcaligenaceae</taxon>
        <taxon>Castellaniella</taxon>
    </lineage>
</organism>
<dbReference type="SFLD" id="SFLDS00005">
    <property type="entry name" value="Isoprenoid_Synthase_Type_I"/>
    <property type="match status" value="1"/>
</dbReference>
<dbReference type="SUPFAM" id="SSF48576">
    <property type="entry name" value="Terpenoid synthases"/>
    <property type="match status" value="1"/>
</dbReference>
<dbReference type="InterPro" id="IPR002060">
    <property type="entry name" value="Squ/phyt_synthse"/>
</dbReference>
<dbReference type="Pfam" id="PF00494">
    <property type="entry name" value="SQS_PSY"/>
    <property type="match status" value="1"/>
</dbReference>
<dbReference type="InterPro" id="IPR008949">
    <property type="entry name" value="Isoprenoid_synthase_dom_sf"/>
</dbReference>
<evidence type="ECO:0000313" key="2">
    <source>
        <dbReference type="Proteomes" id="UP001595756"/>
    </source>
</evidence>
<proteinExistence type="predicted"/>
<keyword evidence="2" id="KW-1185">Reference proteome</keyword>
<reference evidence="2" key="1">
    <citation type="journal article" date="2019" name="Int. J. Syst. Evol. Microbiol.">
        <title>The Global Catalogue of Microorganisms (GCM) 10K type strain sequencing project: providing services to taxonomists for standard genome sequencing and annotation.</title>
        <authorList>
            <consortium name="The Broad Institute Genomics Platform"/>
            <consortium name="The Broad Institute Genome Sequencing Center for Infectious Disease"/>
            <person name="Wu L."/>
            <person name="Ma J."/>
        </authorList>
    </citation>
    <scope>NUCLEOTIDE SEQUENCE [LARGE SCALE GENOMIC DNA]</scope>
    <source>
        <strain evidence="2">CGMCC 1.19029</strain>
    </source>
</reference>
<dbReference type="CDD" id="cd00683">
    <property type="entry name" value="Trans_IPPS_HH"/>
    <property type="match status" value="1"/>
</dbReference>
<dbReference type="InterPro" id="IPR044843">
    <property type="entry name" value="Trans_IPPS_bact-type"/>
</dbReference>
<dbReference type="SFLD" id="SFLDG01018">
    <property type="entry name" value="Squalene/Phytoene_Synthase_Lik"/>
    <property type="match status" value="1"/>
</dbReference>
<dbReference type="EC" id="2.5.1.21" evidence="1"/>
<dbReference type="RefSeq" id="WP_376814342.1">
    <property type="nucleotide sequence ID" value="NZ_JBHSDY010000011.1"/>
</dbReference>